<dbReference type="CDD" id="cd00761">
    <property type="entry name" value="Glyco_tranf_GTA_type"/>
    <property type="match status" value="1"/>
</dbReference>
<dbReference type="Pfam" id="PF04464">
    <property type="entry name" value="Glyphos_transf"/>
    <property type="match status" value="1"/>
</dbReference>
<dbReference type="Gene3D" id="3.40.50.11820">
    <property type="match status" value="1"/>
</dbReference>
<dbReference type="RefSeq" id="WP_149767125.1">
    <property type="nucleotide sequence ID" value="NZ_VDFQ02000001.1"/>
</dbReference>
<accession>A0A5Q6S2C5</accession>
<dbReference type="GO" id="GO:0005886">
    <property type="term" value="C:plasma membrane"/>
    <property type="evidence" value="ECO:0007669"/>
    <property type="project" value="UniProtKB-SubCell"/>
</dbReference>
<dbReference type="Proteomes" id="UP000307768">
    <property type="component" value="Unassembled WGS sequence"/>
</dbReference>
<dbReference type="InterPro" id="IPR043149">
    <property type="entry name" value="TagF_N"/>
</dbReference>
<keyword evidence="4 9" id="KW-0808">Transferase</keyword>
<comment type="subcellular location">
    <subcellularLocation>
        <location evidence="1">Cell membrane</location>
        <topology evidence="1">Peripheral membrane protein</topology>
    </subcellularLocation>
</comment>
<evidence type="ECO:0000313" key="10">
    <source>
        <dbReference type="Proteomes" id="UP000307768"/>
    </source>
</evidence>
<dbReference type="SUPFAM" id="SSF53448">
    <property type="entry name" value="Nucleotide-diphospho-sugar transferases"/>
    <property type="match status" value="1"/>
</dbReference>
<dbReference type="AlphaFoldDB" id="A0A5Q6S2C5"/>
<dbReference type="InterPro" id="IPR050834">
    <property type="entry name" value="Glycosyltransf_2"/>
</dbReference>
<dbReference type="Gene3D" id="3.90.550.10">
    <property type="entry name" value="Spore Coat Polysaccharide Biosynthesis Protein SpsA, Chain A"/>
    <property type="match status" value="1"/>
</dbReference>
<dbReference type="Pfam" id="PF00535">
    <property type="entry name" value="Glycos_transf_2"/>
    <property type="match status" value="1"/>
</dbReference>
<sequence>MVSAAYDVARYLPDFIASVEVQMAENPGLLEVVMVDDGSNDETLADLRAWESRRPGTVRVLTQQNAGQGAARNAGLEVALGEWVTFPDPDDILEPGYIRSVVDFLDGRDDIDMVATNRVLLNDSTGNVADKHPLRRHFAAGDRARRLTTFPDHFHGSAPAAFYRVDRLRESGLRFDHRIRPNFEDGHFSCRYLLLTPEPTVAFLATARYQYRKRSDQSSTLQSSQRHPGRFTAVLRHGYLDALETAKRDLGHVPEWLQNFVVYELSYYFAAEDSGSKVVAPSAQADEFHALMTQIVDFLDPEVVQSFSLVPLRGASRDVLLHAYREEPWISSYALAERLDSRQGLVRIAYRFTGEAPDDEILSGGEATPPAYTKVRALYYHGRPLLRERLHWVPATRALRLVVAGRVRELRFAQPPVPARTLSPSRLRQALQPRRKASGGANAMAWRDRLLLRVARSRPVSRRLRSSWVLMDRIHNADDSAEHLFQYVRENRQDIDAYFTVQRGTPDWKRLRAAYGRRVVAHGSVLWKILMLNCRHLVSSHADIAVCRPPAITALATPAYRFTFLQHGVIKDDLSSWLNHRPLDVFITSTQQEHDSIVGDDTPYIYTERETKLTGLPRFDLLFEQGQRFGPDERDLVLVCPTWRVWLVPPLKRGSQRRDLIDGIEETDYVQEWLAVLRSKELADAAARHGLKVAFLPHPNMDVLAGRLDLPDHVEVMSFEGRDVRELFARSAVLVTDYSSVAFNAAYLDRPVVYFQFDRERMTQGGHVGRAGYFEYDRDGFGPVTETADAAVAAAVDIVDRGHAPDQLYLDRVAATFPQRDGRCRERVVAAIEGSARKYRAPDLNE</sequence>
<dbReference type="InterPro" id="IPR029044">
    <property type="entry name" value="Nucleotide-diphossugar_trans"/>
</dbReference>
<gene>
    <name evidence="9" type="ORF">FE697_000055</name>
    <name evidence="8" type="ORF">FE697_021835</name>
</gene>
<dbReference type="SUPFAM" id="SSF53756">
    <property type="entry name" value="UDP-Glycosyltransferase/glycogen phosphorylase"/>
    <property type="match status" value="1"/>
</dbReference>
<keyword evidence="5" id="KW-0777">Teichoic acid biosynthesis</keyword>
<evidence type="ECO:0000256" key="1">
    <source>
        <dbReference type="ARBA" id="ARBA00004202"/>
    </source>
</evidence>
<evidence type="ECO:0000256" key="3">
    <source>
        <dbReference type="ARBA" id="ARBA00022475"/>
    </source>
</evidence>
<keyword evidence="3" id="KW-1003">Cell membrane</keyword>
<dbReference type="EMBL" id="VDFQ02000001">
    <property type="protein sequence ID" value="KAA1424371.1"/>
    <property type="molecule type" value="Genomic_DNA"/>
</dbReference>
<proteinExistence type="inferred from homology"/>
<name>A0A5Q6S2C5_9ACTN</name>
<dbReference type="OrthoDB" id="8549922at2"/>
<comment type="caution">
    <text evidence="9">The sequence shown here is derived from an EMBL/GenBank/DDBJ whole genome shotgun (WGS) entry which is preliminary data.</text>
</comment>
<evidence type="ECO:0000259" key="7">
    <source>
        <dbReference type="Pfam" id="PF00535"/>
    </source>
</evidence>
<dbReference type="GO" id="GO:0047355">
    <property type="term" value="F:CDP-glycerol glycerophosphotransferase activity"/>
    <property type="evidence" value="ECO:0007669"/>
    <property type="project" value="InterPro"/>
</dbReference>
<dbReference type="GO" id="GO:0019350">
    <property type="term" value="P:teichoic acid biosynthetic process"/>
    <property type="evidence" value="ECO:0007669"/>
    <property type="project" value="UniProtKB-KW"/>
</dbReference>
<dbReference type="InterPro" id="IPR007554">
    <property type="entry name" value="Glycerophosphate_synth"/>
</dbReference>
<comment type="similarity">
    <text evidence="2">Belongs to the CDP-glycerol glycerophosphotransferase family.</text>
</comment>
<keyword evidence="6" id="KW-0472">Membrane</keyword>
<evidence type="ECO:0000256" key="6">
    <source>
        <dbReference type="ARBA" id="ARBA00023136"/>
    </source>
</evidence>
<dbReference type="PANTHER" id="PTHR43685">
    <property type="entry name" value="GLYCOSYLTRANSFERASE"/>
    <property type="match status" value="1"/>
</dbReference>
<evidence type="ECO:0000256" key="5">
    <source>
        <dbReference type="ARBA" id="ARBA00022944"/>
    </source>
</evidence>
<dbReference type="Gene3D" id="3.40.50.12580">
    <property type="match status" value="1"/>
</dbReference>
<feature type="domain" description="Glycosyltransferase 2-like" evidence="7">
    <location>
        <begin position="5"/>
        <end position="166"/>
    </location>
</feature>
<protein>
    <submittedName>
        <fullName evidence="9">Glycosyltransferase</fullName>
    </submittedName>
</protein>
<dbReference type="PANTHER" id="PTHR43685:SF2">
    <property type="entry name" value="GLYCOSYLTRANSFERASE 2-LIKE DOMAIN-CONTAINING PROTEIN"/>
    <property type="match status" value="1"/>
</dbReference>
<reference evidence="9 10" key="1">
    <citation type="submission" date="2019-09" db="EMBL/GenBank/DDBJ databases">
        <title>Mumia zhuanghuii sp. nov. isolated from the intestinal contents of plateau pika (Ochotona curzoniae) in the Qinghai-Tibet plateau of China.</title>
        <authorList>
            <person name="Tian Z."/>
        </authorList>
    </citation>
    <scope>NUCLEOTIDE SEQUENCE [LARGE SCALE GENOMIC DNA]</scope>
    <source>
        <strain evidence="10">350</strain>
        <strain evidence="9">Z350</strain>
    </source>
</reference>
<dbReference type="InterPro" id="IPR043148">
    <property type="entry name" value="TagF_C"/>
</dbReference>
<evidence type="ECO:0000256" key="4">
    <source>
        <dbReference type="ARBA" id="ARBA00022679"/>
    </source>
</evidence>
<evidence type="ECO:0000313" key="8">
    <source>
        <dbReference type="EMBL" id="KAA1418074.1"/>
    </source>
</evidence>
<dbReference type="EMBL" id="VDFQ02000008">
    <property type="protein sequence ID" value="KAA1418074.1"/>
    <property type="molecule type" value="Genomic_DNA"/>
</dbReference>
<dbReference type="InterPro" id="IPR001173">
    <property type="entry name" value="Glyco_trans_2-like"/>
</dbReference>
<evidence type="ECO:0000313" key="9">
    <source>
        <dbReference type="EMBL" id="KAA1424371.1"/>
    </source>
</evidence>
<organism evidence="9 10">
    <name type="scientific">Mumia zhuanghuii</name>
    <dbReference type="NCBI Taxonomy" id="2585211"/>
    <lineage>
        <taxon>Bacteria</taxon>
        <taxon>Bacillati</taxon>
        <taxon>Actinomycetota</taxon>
        <taxon>Actinomycetes</taxon>
        <taxon>Propionibacteriales</taxon>
        <taxon>Nocardioidaceae</taxon>
        <taxon>Mumia</taxon>
    </lineage>
</organism>
<evidence type="ECO:0000256" key="2">
    <source>
        <dbReference type="ARBA" id="ARBA00010488"/>
    </source>
</evidence>